<dbReference type="InterPro" id="IPR000111">
    <property type="entry name" value="Glyco_hydro_27/36_CS"/>
</dbReference>
<keyword evidence="4 5" id="KW-0326">Glycosidase</keyword>
<accession>A0A3D9ZFJ4</accession>
<protein>
    <recommendedName>
        <fullName evidence="2 5">Alpha-galactosidase</fullName>
        <ecNumber evidence="2 5">3.2.1.22</ecNumber>
    </recommendedName>
</protein>
<evidence type="ECO:0000256" key="4">
    <source>
        <dbReference type="ARBA" id="ARBA00023295"/>
    </source>
</evidence>
<organism evidence="11 12">
    <name type="scientific">Asanoa ferruginea</name>
    <dbReference type="NCBI Taxonomy" id="53367"/>
    <lineage>
        <taxon>Bacteria</taxon>
        <taxon>Bacillati</taxon>
        <taxon>Actinomycetota</taxon>
        <taxon>Actinomycetes</taxon>
        <taxon>Micromonosporales</taxon>
        <taxon>Micromonosporaceae</taxon>
        <taxon>Asanoa</taxon>
    </lineage>
</organism>
<evidence type="ECO:0000256" key="6">
    <source>
        <dbReference type="PIRSR" id="PIRSR005536-1"/>
    </source>
</evidence>
<dbReference type="PROSITE" id="PS00512">
    <property type="entry name" value="ALPHA_GALACTOSIDASE"/>
    <property type="match status" value="1"/>
</dbReference>
<dbReference type="InterPro" id="IPR013780">
    <property type="entry name" value="Glyco_hydro_b"/>
</dbReference>
<comment type="catalytic activity">
    <reaction evidence="1 5">
        <text>Hydrolysis of terminal, non-reducing alpha-D-galactose residues in alpha-D-galactosides, including galactose oligosaccharides, galactomannans and galactolipids.</text>
        <dbReference type="EC" id="3.2.1.22"/>
    </reaction>
</comment>
<dbReference type="Gene3D" id="2.60.40.1180">
    <property type="entry name" value="Golgi alpha-mannosidase II"/>
    <property type="match status" value="1"/>
</dbReference>
<feature type="binding site" evidence="7">
    <location>
        <position position="174"/>
    </location>
    <ligand>
        <name>substrate</name>
    </ligand>
</feature>
<feature type="binding site" evidence="7">
    <location>
        <begin position="338"/>
        <end position="339"/>
    </location>
    <ligand>
        <name>substrate</name>
    </ligand>
</feature>
<keyword evidence="12" id="KW-1185">Reference proteome</keyword>
<dbReference type="InterPro" id="IPR002252">
    <property type="entry name" value="Glyco_hydro_36"/>
</dbReference>
<dbReference type="InterPro" id="IPR031704">
    <property type="entry name" value="Glyco_hydro_36_N"/>
</dbReference>
<evidence type="ECO:0000313" key="11">
    <source>
        <dbReference type="EMBL" id="REF95609.1"/>
    </source>
</evidence>
<dbReference type="PANTHER" id="PTHR43053">
    <property type="entry name" value="GLYCOSIDASE FAMILY 31"/>
    <property type="match status" value="1"/>
</dbReference>
<name>A0A3D9ZFJ4_9ACTN</name>
<dbReference type="GO" id="GO:0004557">
    <property type="term" value="F:alpha-galactosidase activity"/>
    <property type="evidence" value="ECO:0007669"/>
    <property type="project" value="UniProtKB-UniRule"/>
</dbReference>
<dbReference type="EMBL" id="QUMQ01000001">
    <property type="protein sequence ID" value="REF95609.1"/>
    <property type="molecule type" value="Genomic_DNA"/>
</dbReference>
<dbReference type="PIRSF" id="PIRSF005536">
    <property type="entry name" value="Agal"/>
    <property type="match status" value="1"/>
</dbReference>
<evidence type="ECO:0000256" key="7">
    <source>
        <dbReference type="PIRSR" id="PIRSR005536-2"/>
    </source>
</evidence>
<dbReference type="Pfam" id="PF02065">
    <property type="entry name" value="Melibiase"/>
    <property type="match status" value="1"/>
</dbReference>
<evidence type="ECO:0000256" key="2">
    <source>
        <dbReference type="ARBA" id="ARBA00012755"/>
    </source>
</evidence>
<feature type="binding site" evidence="7">
    <location>
        <position position="492"/>
    </location>
    <ligand>
        <name>substrate</name>
    </ligand>
</feature>
<feature type="active site" description="Proton donor" evidence="6">
    <location>
        <position position="514"/>
    </location>
</feature>
<dbReference type="InterPro" id="IPR013785">
    <property type="entry name" value="Aldolase_TIM"/>
</dbReference>
<evidence type="ECO:0000256" key="8">
    <source>
        <dbReference type="SAM" id="MobiDB-lite"/>
    </source>
</evidence>
<dbReference type="PRINTS" id="PR00743">
    <property type="entry name" value="GLHYDRLASE36"/>
</dbReference>
<dbReference type="AlphaFoldDB" id="A0A3D9ZFJ4"/>
<feature type="binding site" evidence="7">
    <location>
        <begin position="448"/>
        <end position="452"/>
    </location>
    <ligand>
        <name>substrate</name>
    </ligand>
</feature>
<dbReference type="InterPro" id="IPR050985">
    <property type="entry name" value="Alpha-glycosidase_related"/>
</dbReference>
<feature type="active site" description="Nucleophile" evidence="6">
    <location>
        <position position="450"/>
    </location>
</feature>
<reference evidence="11 12" key="1">
    <citation type="submission" date="2018-08" db="EMBL/GenBank/DDBJ databases">
        <title>Sequencing the genomes of 1000 actinobacteria strains.</title>
        <authorList>
            <person name="Klenk H.-P."/>
        </authorList>
    </citation>
    <scope>NUCLEOTIDE SEQUENCE [LARGE SCALE GENOMIC DNA]</scope>
    <source>
        <strain evidence="11 12">DSM 44099</strain>
    </source>
</reference>
<evidence type="ECO:0000256" key="1">
    <source>
        <dbReference type="ARBA" id="ARBA00001255"/>
    </source>
</evidence>
<proteinExistence type="inferred from homology"/>
<gene>
    <name evidence="11" type="ORF">DFJ67_1568</name>
</gene>
<evidence type="ECO:0000256" key="3">
    <source>
        <dbReference type="ARBA" id="ARBA00022801"/>
    </source>
</evidence>
<evidence type="ECO:0000259" key="10">
    <source>
        <dbReference type="Pfam" id="PF16875"/>
    </source>
</evidence>
<feature type="compositionally biased region" description="Basic and acidic residues" evidence="8">
    <location>
        <begin position="190"/>
        <end position="201"/>
    </location>
</feature>
<dbReference type="EC" id="3.2.1.22" evidence="2 5"/>
<dbReference type="PANTHER" id="PTHR43053:SF3">
    <property type="entry name" value="ALPHA-GALACTOSIDASE C-RELATED"/>
    <property type="match status" value="1"/>
</dbReference>
<sequence>MPMTEPVVLAAAGAAVILDVSGPGLPRVLHWGADPGPLDEADLRALVAAAGGDVASAADGPLQPVGGMPLLPTQWDGWAGRPGVTGDRAGRWPYLRLARDGAVRVSADEVVAEGVDETAGVRVRAEIRLDPHGVLQVRHTLTNTGADEFSVAALRALLPLPDRATEVLDFTGRWGLERQPQRRPLGNGTHARESRRGRTGHDATPLLIAGTDGFGFAAGEAWAVHIGWSGGHEEYAERISGATAVLGGGELLEPGEVRLGPGETYATPTAYFAWSDQGLDGLSGRLHRMVRDRPSHPRSPRPLTLNVWEAVYFDHDLDRLTALADLAARVGVERFVLDDGWFPGRRDDTAGLGDWIVDPAVWPEGLHPLVDHVRARGMRFGLWFEPEMVNPDSDLARAHPEWILATEHRLPRPWRHQQVLDVARPEVADYLFTRIDALVTEYRLDYLKWDHNRDLLEAARDGVAGVHRQTAAVYRLLDRLREAHPGLEIESCASGGGRIDLGILARTDRVWTSDSNDALDRQQIQRWTGLLLPPELMGSHVGPSPAHTTGRSAGLAFRCATALFGHAGIEWDVSTCTEAELESLTEWATLYKRLRPVLHNGRPVHGDVDGVVTDDAAVFVYAQLDNPAELRPRRVRLPGLAADRRYEVTRCWGEEAAGATLTGRALATVGIQVPPLRPEQAIVFEVRPSH</sequence>
<dbReference type="Gene3D" id="3.20.20.70">
    <property type="entry name" value="Aldolase class I"/>
    <property type="match status" value="1"/>
</dbReference>
<evidence type="ECO:0000313" key="12">
    <source>
        <dbReference type="Proteomes" id="UP000256913"/>
    </source>
</evidence>
<comment type="similarity">
    <text evidence="5">Belongs to the glycosyl hydrolase.</text>
</comment>
<dbReference type="CDD" id="cd14791">
    <property type="entry name" value="GH36"/>
    <property type="match status" value="1"/>
</dbReference>
<feature type="domain" description="Glycosyl hydrolase family 36 N-terminal" evidence="10">
    <location>
        <begin position="24"/>
        <end position="259"/>
    </location>
</feature>
<dbReference type="InterPro" id="IPR031705">
    <property type="entry name" value="Glyco_hydro_36_C"/>
</dbReference>
<evidence type="ECO:0000259" key="9">
    <source>
        <dbReference type="Pfam" id="PF16874"/>
    </source>
</evidence>
<evidence type="ECO:0000256" key="5">
    <source>
        <dbReference type="PIRNR" id="PIRNR005536"/>
    </source>
</evidence>
<dbReference type="Proteomes" id="UP000256913">
    <property type="component" value="Unassembled WGS sequence"/>
</dbReference>
<feature type="region of interest" description="Disordered" evidence="8">
    <location>
        <begin position="178"/>
        <end position="204"/>
    </location>
</feature>
<feature type="domain" description="Glycosyl hydrolase family 36 C-terminal" evidence="9">
    <location>
        <begin position="616"/>
        <end position="684"/>
    </location>
</feature>
<dbReference type="FunFam" id="3.20.20.70:FF:000118">
    <property type="entry name" value="Alpha-galactosidase"/>
    <property type="match status" value="1"/>
</dbReference>
<dbReference type="Gene3D" id="2.70.98.60">
    <property type="entry name" value="alpha-galactosidase from lactobacil brevis"/>
    <property type="match status" value="1"/>
</dbReference>
<dbReference type="InterPro" id="IPR017853">
    <property type="entry name" value="GH"/>
</dbReference>
<dbReference type="Pfam" id="PF16874">
    <property type="entry name" value="Glyco_hydro_36C"/>
    <property type="match status" value="1"/>
</dbReference>
<dbReference type="InterPro" id="IPR038417">
    <property type="entry name" value="Alpga-gal_N_sf"/>
</dbReference>
<comment type="caution">
    <text evidence="11">The sequence shown here is derived from an EMBL/GenBank/DDBJ whole genome shotgun (WGS) entry which is preliminary data.</text>
</comment>
<dbReference type="SUPFAM" id="SSF51445">
    <property type="entry name" value="(Trans)glycosidases"/>
    <property type="match status" value="1"/>
</dbReference>
<feature type="binding site" evidence="7">
    <location>
        <position position="514"/>
    </location>
    <ligand>
        <name>substrate</name>
    </ligand>
</feature>
<keyword evidence="3 5" id="KW-0378">Hydrolase</keyword>
<dbReference type="Pfam" id="PF16875">
    <property type="entry name" value="Glyco_hydro_36N"/>
    <property type="match status" value="1"/>
</dbReference>
<dbReference type="GO" id="GO:0016052">
    <property type="term" value="P:carbohydrate catabolic process"/>
    <property type="evidence" value="ECO:0007669"/>
    <property type="project" value="InterPro"/>
</dbReference>
<feature type="binding site" evidence="7">
    <location>
        <position position="415"/>
    </location>
    <ligand>
        <name>substrate</name>
    </ligand>
</feature>